<dbReference type="InterPro" id="IPR036388">
    <property type="entry name" value="WH-like_DNA-bd_sf"/>
</dbReference>
<keyword evidence="7" id="KW-1185">Reference proteome</keyword>
<name>A0A5D0XK25_9MICC</name>
<keyword evidence="3" id="KW-0731">Sigma factor</keyword>
<dbReference type="SUPFAM" id="SSF88659">
    <property type="entry name" value="Sigma3 and sigma4 domains of RNA polymerase sigma factors"/>
    <property type="match status" value="1"/>
</dbReference>
<dbReference type="Gene3D" id="1.10.10.10">
    <property type="entry name" value="Winged helix-like DNA-binding domain superfamily/Winged helix DNA-binding domain"/>
    <property type="match status" value="1"/>
</dbReference>
<evidence type="ECO:0000256" key="4">
    <source>
        <dbReference type="ARBA" id="ARBA00023163"/>
    </source>
</evidence>
<dbReference type="GO" id="GO:0003677">
    <property type="term" value="F:DNA binding"/>
    <property type="evidence" value="ECO:0007669"/>
    <property type="project" value="InterPro"/>
</dbReference>
<dbReference type="Pfam" id="PF08281">
    <property type="entry name" value="Sigma70_r4_2"/>
    <property type="match status" value="1"/>
</dbReference>
<accession>A0A5D0XK25</accession>
<dbReference type="AlphaFoldDB" id="A0A5D0XK25"/>
<sequence length="268" mass="30246">MVRVDDQDEEFFVDESSDHRAWAQNLGWLADADRDKALERVDRLAGDRELAAALRLDGFSGQNYDAFANEVARYGWAVIRGWIYKGQIAAEVKRKGFGALDPEPRPGALVEDAESLADETVVLALTAFREQVLLPGKWDPAKGASLRTFFVGQCLLQFSNVYKTWRRQEIRSYVEPWEPEVDRESDELDQGFADPTVPSVEESSVRWDEIRQALSTVSDQRARSAFFLSSYYGYTHDEVGRKLGISGKAVESALARARLQMKKGRETA</sequence>
<feature type="domain" description="RNA polymerase sigma factor 70 region 4 type 2" evidence="5">
    <location>
        <begin position="220"/>
        <end position="261"/>
    </location>
</feature>
<dbReference type="InterPro" id="IPR013324">
    <property type="entry name" value="RNA_pol_sigma_r3/r4-like"/>
</dbReference>
<reference evidence="6 7" key="1">
    <citation type="submission" date="2019-08" db="EMBL/GenBank/DDBJ databases">
        <title>Genone of Arthrobacter echini P9.</title>
        <authorList>
            <person name="Bowman J.P."/>
        </authorList>
    </citation>
    <scope>NUCLEOTIDE SEQUENCE [LARGE SCALE GENOMIC DNA]</scope>
    <source>
        <strain evidence="6 7">P9</strain>
    </source>
</reference>
<evidence type="ECO:0000256" key="1">
    <source>
        <dbReference type="ARBA" id="ARBA00010641"/>
    </source>
</evidence>
<dbReference type="Proteomes" id="UP000323410">
    <property type="component" value="Unassembled WGS sequence"/>
</dbReference>
<dbReference type="CDD" id="cd06171">
    <property type="entry name" value="Sigma70_r4"/>
    <property type="match status" value="1"/>
</dbReference>
<comment type="caution">
    <text evidence="6">The sequence shown here is derived from an EMBL/GenBank/DDBJ whole genome shotgun (WGS) entry which is preliminary data.</text>
</comment>
<gene>
    <name evidence="6" type="ORF">FQ377_13655</name>
</gene>
<dbReference type="EMBL" id="VSLD01000010">
    <property type="protein sequence ID" value="TYC96628.1"/>
    <property type="molecule type" value="Genomic_DNA"/>
</dbReference>
<evidence type="ECO:0000256" key="2">
    <source>
        <dbReference type="ARBA" id="ARBA00023015"/>
    </source>
</evidence>
<proteinExistence type="inferred from homology"/>
<dbReference type="GO" id="GO:0016987">
    <property type="term" value="F:sigma factor activity"/>
    <property type="evidence" value="ECO:0007669"/>
    <property type="project" value="UniProtKB-KW"/>
</dbReference>
<evidence type="ECO:0000259" key="5">
    <source>
        <dbReference type="Pfam" id="PF08281"/>
    </source>
</evidence>
<evidence type="ECO:0000313" key="6">
    <source>
        <dbReference type="EMBL" id="TYC96628.1"/>
    </source>
</evidence>
<organism evidence="6 7">
    <name type="scientific">Arthrobacter echini</name>
    <dbReference type="NCBI Taxonomy" id="1529066"/>
    <lineage>
        <taxon>Bacteria</taxon>
        <taxon>Bacillati</taxon>
        <taxon>Actinomycetota</taxon>
        <taxon>Actinomycetes</taxon>
        <taxon>Micrococcales</taxon>
        <taxon>Micrococcaceae</taxon>
        <taxon>Arthrobacter</taxon>
    </lineage>
</organism>
<evidence type="ECO:0000313" key="7">
    <source>
        <dbReference type="Proteomes" id="UP000323410"/>
    </source>
</evidence>
<dbReference type="InterPro" id="IPR013249">
    <property type="entry name" value="RNA_pol_sigma70_r4_t2"/>
</dbReference>
<comment type="similarity">
    <text evidence="1">Belongs to the sigma-70 factor family. ECF subfamily.</text>
</comment>
<dbReference type="GO" id="GO:0006352">
    <property type="term" value="P:DNA-templated transcription initiation"/>
    <property type="evidence" value="ECO:0007669"/>
    <property type="project" value="InterPro"/>
</dbReference>
<dbReference type="OrthoDB" id="3215396at2"/>
<protein>
    <submittedName>
        <fullName evidence="6">Sigma-70 family RNA polymerase sigma factor</fullName>
    </submittedName>
</protein>
<evidence type="ECO:0000256" key="3">
    <source>
        <dbReference type="ARBA" id="ARBA00023082"/>
    </source>
</evidence>
<keyword evidence="4" id="KW-0804">Transcription</keyword>
<keyword evidence="2" id="KW-0805">Transcription regulation</keyword>